<evidence type="ECO:0000313" key="2">
    <source>
        <dbReference type="Proteomes" id="UP001140949"/>
    </source>
</evidence>
<evidence type="ECO:0000313" key="1">
    <source>
        <dbReference type="EMBL" id="KAJ6839690.1"/>
    </source>
</evidence>
<dbReference type="AlphaFoldDB" id="A0AAX6HF35"/>
<dbReference type="InterPro" id="IPR006966">
    <property type="entry name" value="Peroxin-3"/>
</dbReference>
<accession>A0AAX6HF35</accession>
<proteinExistence type="predicted"/>
<dbReference type="PANTHER" id="PTHR28080:SF1">
    <property type="entry name" value="PEROXISOMAL BIOGENESIS FACTOR 3"/>
    <property type="match status" value="1"/>
</dbReference>
<protein>
    <submittedName>
        <fullName evidence="1">Peroxisome biogenesis protein 3-1-like</fullName>
    </submittedName>
</protein>
<organism evidence="1 2">
    <name type="scientific">Iris pallida</name>
    <name type="common">Sweet iris</name>
    <dbReference type="NCBI Taxonomy" id="29817"/>
    <lineage>
        <taxon>Eukaryota</taxon>
        <taxon>Viridiplantae</taxon>
        <taxon>Streptophyta</taxon>
        <taxon>Embryophyta</taxon>
        <taxon>Tracheophyta</taxon>
        <taxon>Spermatophyta</taxon>
        <taxon>Magnoliopsida</taxon>
        <taxon>Liliopsida</taxon>
        <taxon>Asparagales</taxon>
        <taxon>Iridaceae</taxon>
        <taxon>Iridoideae</taxon>
        <taxon>Irideae</taxon>
        <taxon>Iris</taxon>
    </lineage>
</organism>
<reference evidence="1" key="2">
    <citation type="submission" date="2023-04" db="EMBL/GenBank/DDBJ databases">
        <authorList>
            <person name="Bruccoleri R.E."/>
            <person name="Oakeley E.J."/>
            <person name="Faust A.-M."/>
            <person name="Dessus-Babus S."/>
            <person name="Altorfer M."/>
            <person name="Burckhardt D."/>
            <person name="Oertli M."/>
            <person name="Naumann U."/>
            <person name="Petersen F."/>
            <person name="Wong J."/>
        </authorList>
    </citation>
    <scope>NUCLEOTIDE SEQUENCE</scope>
    <source>
        <strain evidence="1">GSM-AAB239-AS_SAM_17_03QT</strain>
        <tissue evidence="1">Leaf</tissue>
    </source>
</reference>
<dbReference type="Pfam" id="PF04882">
    <property type="entry name" value="Peroxin-3"/>
    <property type="match status" value="1"/>
</dbReference>
<comment type="caution">
    <text evidence="1">The sequence shown here is derived from an EMBL/GenBank/DDBJ whole genome shotgun (WGS) entry which is preliminary data.</text>
</comment>
<name>A0AAX6HF35_IRIPA</name>
<dbReference type="PANTHER" id="PTHR28080">
    <property type="entry name" value="PEROXISOMAL BIOGENESIS FACTOR 3"/>
    <property type="match status" value="1"/>
</dbReference>
<dbReference type="GO" id="GO:0030674">
    <property type="term" value="F:protein-macromolecule adaptor activity"/>
    <property type="evidence" value="ECO:0007669"/>
    <property type="project" value="TreeGrafter"/>
</dbReference>
<keyword evidence="2" id="KW-1185">Reference proteome</keyword>
<gene>
    <name evidence="1" type="ORF">M6B38_313265</name>
</gene>
<dbReference type="GO" id="GO:0045046">
    <property type="term" value="P:protein import into peroxisome membrane"/>
    <property type="evidence" value="ECO:0007669"/>
    <property type="project" value="TreeGrafter"/>
</dbReference>
<sequence>MAYLSSLWARHKRKLLVSLGVVGGGYALYKLYHAHRSRVLELEKQSEKAQEFDELIKAQLQAHFENIQRVSDTATLPYAMNQLRFRISEDLDLSHLTDKLIQGKGQSSSLTPKEKLELWEKLKILSFTRTASSLWSMTMICLYVRVQVNILGRHLYLEIARGSESSQSLDESDSLSSGQQDFLTTADYLSAYGISRLLMNMQNAAMEVLKEKQLREPLTMDQLRDTITQILDVFMSVGEPNNWINYLIPENAVSYKQLTAMSSSGFDNTSMVVDMSKLEQLMSETCAVLSSPDFKQIVEMSLKSVVDVLVEDISIQFGGGAIPSSSSGVPLAKLLPSVAKMGLRLLEEPASNKFIHIIRSLPEVQLFYALLYANMPLD</sequence>
<dbReference type="EMBL" id="JANAVB010009800">
    <property type="protein sequence ID" value="KAJ6839690.1"/>
    <property type="molecule type" value="Genomic_DNA"/>
</dbReference>
<reference evidence="1" key="1">
    <citation type="journal article" date="2023" name="GigaByte">
        <title>Genome assembly of the bearded iris, Iris pallida Lam.</title>
        <authorList>
            <person name="Bruccoleri R.E."/>
            <person name="Oakeley E.J."/>
            <person name="Faust A.M.E."/>
            <person name="Altorfer M."/>
            <person name="Dessus-Babus S."/>
            <person name="Burckhardt D."/>
            <person name="Oertli M."/>
            <person name="Naumann U."/>
            <person name="Petersen F."/>
            <person name="Wong J."/>
        </authorList>
    </citation>
    <scope>NUCLEOTIDE SEQUENCE</scope>
    <source>
        <strain evidence="1">GSM-AAB239-AS_SAM_17_03QT</strain>
    </source>
</reference>
<dbReference type="GO" id="GO:0005778">
    <property type="term" value="C:peroxisomal membrane"/>
    <property type="evidence" value="ECO:0007669"/>
    <property type="project" value="InterPro"/>
</dbReference>
<dbReference type="Proteomes" id="UP001140949">
    <property type="component" value="Unassembled WGS sequence"/>
</dbReference>